<feature type="compositionally biased region" description="Basic and acidic residues" evidence="1">
    <location>
        <begin position="58"/>
        <end position="68"/>
    </location>
</feature>
<accession>A0AAE1AYB2</accession>
<feature type="region of interest" description="Disordered" evidence="1">
    <location>
        <begin position="29"/>
        <end position="68"/>
    </location>
</feature>
<evidence type="ECO:0000256" key="1">
    <source>
        <dbReference type="SAM" id="MobiDB-lite"/>
    </source>
</evidence>
<evidence type="ECO:0000313" key="2">
    <source>
        <dbReference type="EMBL" id="KAK3795117.1"/>
    </source>
</evidence>
<dbReference type="Proteomes" id="UP001283361">
    <property type="component" value="Unassembled WGS sequence"/>
</dbReference>
<organism evidence="2 3">
    <name type="scientific">Elysia crispata</name>
    <name type="common">lettuce slug</name>
    <dbReference type="NCBI Taxonomy" id="231223"/>
    <lineage>
        <taxon>Eukaryota</taxon>
        <taxon>Metazoa</taxon>
        <taxon>Spiralia</taxon>
        <taxon>Lophotrochozoa</taxon>
        <taxon>Mollusca</taxon>
        <taxon>Gastropoda</taxon>
        <taxon>Heterobranchia</taxon>
        <taxon>Euthyneura</taxon>
        <taxon>Panpulmonata</taxon>
        <taxon>Sacoglossa</taxon>
        <taxon>Placobranchoidea</taxon>
        <taxon>Plakobranchidae</taxon>
        <taxon>Elysia</taxon>
    </lineage>
</organism>
<dbReference type="EMBL" id="JAWDGP010001078">
    <property type="protein sequence ID" value="KAK3795117.1"/>
    <property type="molecule type" value="Genomic_DNA"/>
</dbReference>
<gene>
    <name evidence="2" type="ORF">RRG08_028318</name>
</gene>
<dbReference type="AlphaFoldDB" id="A0AAE1AYB2"/>
<sequence length="99" mass="10853">MGGGCFMTRTGASPGPICGMNTLACSESTDLQPQKPISSRGCEVLSGLEEEEEEEEEERHRQRDDTTRNEVVAAGDIVGGFCRLTRVVQSRPIQKARRL</sequence>
<reference evidence="2" key="1">
    <citation type="journal article" date="2023" name="G3 (Bethesda)">
        <title>A reference genome for the long-term kleptoplast-retaining sea slug Elysia crispata morphotype clarki.</title>
        <authorList>
            <person name="Eastman K.E."/>
            <person name="Pendleton A.L."/>
            <person name="Shaikh M.A."/>
            <person name="Suttiyut T."/>
            <person name="Ogas R."/>
            <person name="Tomko P."/>
            <person name="Gavelis G."/>
            <person name="Widhalm J.R."/>
            <person name="Wisecaver J.H."/>
        </authorList>
    </citation>
    <scope>NUCLEOTIDE SEQUENCE</scope>
    <source>
        <strain evidence="2">ECLA1</strain>
    </source>
</reference>
<evidence type="ECO:0000313" key="3">
    <source>
        <dbReference type="Proteomes" id="UP001283361"/>
    </source>
</evidence>
<comment type="caution">
    <text evidence="2">The sequence shown here is derived from an EMBL/GenBank/DDBJ whole genome shotgun (WGS) entry which is preliminary data.</text>
</comment>
<name>A0AAE1AYB2_9GAST</name>
<feature type="compositionally biased region" description="Acidic residues" evidence="1">
    <location>
        <begin position="48"/>
        <end position="57"/>
    </location>
</feature>
<proteinExistence type="predicted"/>
<protein>
    <submittedName>
        <fullName evidence="2">Uncharacterized protein</fullName>
    </submittedName>
</protein>
<keyword evidence="3" id="KW-1185">Reference proteome</keyword>